<proteinExistence type="predicted"/>
<dbReference type="STRING" id="1116472.MGMO_92c00460"/>
<gene>
    <name evidence="1" type="ORF">MGMO_92c00460</name>
</gene>
<name>V5BV45_9GAMM</name>
<evidence type="ECO:0000313" key="2">
    <source>
        <dbReference type="Proteomes" id="UP000017842"/>
    </source>
</evidence>
<dbReference type="RefSeq" id="WP_023495246.1">
    <property type="nucleotide sequence ID" value="NZ_AYLO01000088.1"/>
</dbReference>
<sequence length="158" mass="16745">MKNNKKIMVAVLSAAIGYADMVSAHSQPGAIGRKNSKAGGTDVYQVTCFDDGTGAPDHLFLHVRDLLPRNPALISVQATLATTGETTALSTDWGRDGDASFSVPDLILAGGASGIYNVSVNKTRSKIIGREIYLVEFHCQTALGEHTGTNDPVMLQNQ</sequence>
<protein>
    <submittedName>
        <fullName evidence="1">Uncharacterized protein</fullName>
    </submittedName>
</protein>
<reference evidence="1 2" key="1">
    <citation type="journal article" date="2013" name="Genome Announc.">
        <title>Draft Genome Sequence of the Methanotrophic Gammaproteobacterium Methyloglobulus morosus DSM 22980 Strain KoM1.</title>
        <authorList>
            <person name="Poehlein A."/>
            <person name="Deutzmann J.S."/>
            <person name="Daniel R."/>
            <person name="Simeonova D.D."/>
        </authorList>
    </citation>
    <scope>NUCLEOTIDE SEQUENCE [LARGE SCALE GENOMIC DNA]</scope>
    <source>
        <strain evidence="1 2">KoM1</strain>
    </source>
</reference>
<dbReference type="OrthoDB" id="5567886at2"/>
<comment type="caution">
    <text evidence="1">The sequence shown here is derived from an EMBL/GenBank/DDBJ whole genome shotgun (WGS) entry which is preliminary data.</text>
</comment>
<dbReference type="EMBL" id="AYLO01000088">
    <property type="protein sequence ID" value="ESS71744.1"/>
    <property type="molecule type" value="Genomic_DNA"/>
</dbReference>
<organism evidence="1 2">
    <name type="scientific">Methyloglobulus morosus KoM1</name>
    <dbReference type="NCBI Taxonomy" id="1116472"/>
    <lineage>
        <taxon>Bacteria</taxon>
        <taxon>Pseudomonadati</taxon>
        <taxon>Pseudomonadota</taxon>
        <taxon>Gammaproteobacteria</taxon>
        <taxon>Methylococcales</taxon>
        <taxon>Methylococcaceae</taxon>
        <taxon>Methyloglobulus</taxon>
    </lineage>
</organism>
<dbReference type="AlphaFoldDB" id="V5BV45"/>
<dbReference type="Proteomes" id="UP000017842">
    <property type="component" value="Unassembled WGS sequence"/>
</dbReference>
<evidence type="ECO:0000313" key="1">
    <source>
        <dbReference type="EMBL" id="ESS71744.1"/>
    </source>
</evidence>
<keyword evidence="2" id="KW-1185">Reference proteome</keyword>
<accession>V5BV45</accession>